<evidence type="ECO:0000313" key="3">
    <source>
        <dbReference type="Proteomes" id="UP000641152"/>
    </source>
</evidence>
<dbReference type="Pfam" id="PF17273">
    <property type="entry name" value="DUF5338"/>
    <property type="match status" value="1"/>
</dbReference>
<keyword evidence="3" id="KW-1185">Reference proteome</keyword>
<organism evidence="2 3">
    <name type="scientific">Methylomonas fluvii</name>
    <dbReference type="NCBI Taxonomy" id="1854564"/>
    <lineage>
        <taxon>Bacteria</taxon>
        <taxon>Pseudomonadati</taxon>
        <taxon>Pseudomonadota</taxon>
        <taxon>Gammaproteobacteria</taxon>
        <taxon>Methylococcales</taxon>
        <taxon>Methylococcaceae</taxon>
        <taxon>Methylomonas</taxon>
    </lineage>
</organism>
<accession>A0ABR9D996</accession>
<dbReference type="EMBL" id="JACXST010000001">
    <property type="protein sequence ID" value="MBD9359687.1"/>
    <property type="molecule type" value="Genomic_DNA"/>
</dbReference>
<dbReference type="RefSeq" id="WP_192392544.1">
    <property type="nucleotide sequence ID" value="NZ_CAJHIU010000001.1"/>
</dbReference>
<comment type="caution">
    <text evidence="2">The sequence shown here is derived from an EMBL/GenBank/DDBJ whole genome shotgun (WGS) entry which is preliminary data.</text>
</comment>
<evidence type="ECO:0008006" key="4">
    <source>
        <dbReference type="Google" id="ProtNLM"/>
    </source>
</evidence>
<name>A0ABR9D996_9GAMM</name>
<dbReference type="Proteomes" id="UP000641152">
    <property type="component" value="Unassembled WGS sequence"/>
</dbReference>
<evidence type="ECO:0000256" key="1">
    <source>
        <dbReference type="SAM" id="MobiDB-lite"/>
    </source>
</evidence>
<protein>
    <recommendedName>
        <fullName evidence="4">TraK</fullName>
    </recommendedName>
</protein>
<proteinExistence type="predicted"/>
<feature type="region of interest" description="Disordered" evidence="1">
    <location>
        <begin position="73"/>
        <end position="118"/>
    </location>
</feature>
<reference evidence="2 3" key="1">
    <citation type="submission" date="2020-09" db="EMBL/GenBank/DDBJ databases">
        <title>Methylomonas albis sp. nov. and Methylomonas fluvii sp. nov.: Two cold-adapted methanotrophs from the River Elbe and an amended description of Methylovulum psychrotolerans strain Eb1.</title>
        <authorList>
            <person name="Bussmann I.K."/>
            <person name="Klings K.-W."/>
            <person name="Warnstedt J."/>
            <person name="Hoppert M."/>
            <person name="Saborowski A."/>
            <person name="Horn F."/>
            <person name="Liebner S."/>
        </authorList>
    </citation>
    <scope>NUCLEOTIDE SEQUENCE [LARGE SCALE GENOMIC DNA]</scope>
    <source>
        <strain evidence="2 3">EbB</strain>
    </source>
</reference>
<gene>
    <name evidence="2" type="ORF">EBB_03820</name>
</gene>
<sequence length="118" mass="13426">MLELLAEREARRPSQKGRSNRAIFFAMQAEVKAALDEGWTVVQIYRVLQAEGRIKFSYQSFRLYVDRLILNPGHTRKTSKGDKPATPQAKKPEPAATQAADKAKGFVWKQNHSKEDLI</sequence>
<evidence type="ECO:0000313" key="2">
    <source>
        <dbReference type="EMBL" id="MBD9359687.1"/>
    </source>
</evidence>
<dbReference type="InterPro" id="IPR035225">
    <property type="entry name" value="DUF5338"/>
</dbReference>